<gene>
    <name evidence="2" type="ORF">DAKH74_022380</name>
</gene>
<dbReference type="AlphaFoldDB" id="A0AAV5RW93"/>
<comment type="caution">
    <text evidence="2">The sequence shown here is derived from an EMBL/GenBank/DDBJ whole genome shotgun (WGS) entry which is preliminary data.</text>
</comment>
<feature type="region of interest" description="Disordered" evidence="1">
    <location>
        <begin position="380"/>
        <end position="403"/>
    </location>
</feature>
<sequence>MSSRPINSVEYTLAAQKVTSTLIANILNKNGPMPIRAITKGVTEEIPIFEKFSPSKQRRIIMKTMAKGEPQNCILFKKVGWGQWTTEKVARDEFDTQRAIVNDRNANFIETTSDKKKLLGIHHDSKYIEENVLISDDETSEDVKQTLMNQHRKRSRRSSFNLMRRNRLNSISNAADGSMMPKLVCHSGIRKNSIHSMDGFGGRRKSSVVLSNAASISPGHAFLKNKSGLISDDDILGQEIDNESISHNSESHHHYLPQLKPMQLRNDLLMGDSSSTRSSSNHNPIYDSLANSPIGSLTNKLVVPTNHYIINHHTAIQDEDLPRRKNSTVESSVRSTLLSSRTNNSVDSDSFSDTDDEDWESIGALSLRTLNKDAIKGENTLKSTASNTNNTSNPAGSKTHNETDVASLLLSLRS</sequence>
<dbReference type="GO" id="GO:0000432">
    <property type="term" value="P:positive regulation of transcription from RNA polymerase II promoter by glucose"/>
    <property type="evidence" value="ECO:0007669"/>
    <property type="project" value="TreeGrafter"/>
</dbReference>
<evidence type="ECO:0000313" key="3">
    <source>
        <dbReference type="Proteomes" id="UP001377567"/>
    </source>
</evidence>
<proteinExistence type="predicted"/>
<dbReference type="PANTHER" id="PTHR28164:SF1">
    <property type="entry name" value="PROTEIN STB3"/>
    <property type="match status" value="1"/>
</dbReference>
<feature type="region of interest" description="Disordered" evidence="1">
    <location>
        <begin position="321"/>
        <end position="356"/>
    </location>
</feature>
<organism evidence="2 3">
    <name type="scientific">Maudiozyma humilis</name>
    <name type="common">Sour dough yeast</name>
    <name type="synonym">Kazachstania humilis</name>
    <dbReference type="NCBI Taxonomy" id="51915"/>
    <lineage>
        <taxon>Eukaryota</taxon>
        <taxon>Fungi</taxon>
        <taxon>Dikarya</taxon>
        <taxon>Ascomycota</taxon>
        <taxon>Saccharomycotina</taxon>
        <taxon>Saccharomycetes</taxon>
        <taxon>Saccharomycetales</taxon>
        <taxon>Saccharomycetaceae</taxon>
        <taxon>Maudiozyma</taxon>
    </lineage>
</organism>
<dbReference type="EMBL" id="BTGD01000005">
    <property type="protein sequence ID" value="GMM55622.1"/>
    <property type="molecule type" value="Genomic_DNA"/>
</dbReference>
<feature type="compositionally biased region" description="Low complexity" evidence="1">
    <location>
        <begin position="380"/>
        <end position="393"/>
    </location>
</feature>
<dbReference type="InterPro" id="IPR018818">
    <property type="entry name" value="Stb3"/>
</dbReference>
<dbReference type="PANTHER" id="PTHR28164">
    <property type="entry name" value="PROTEIN STB3"/>
    <property type="match status" value="1"/>
</dbReference>
<name>A0AAV5RW93_MAUHU</name>
<dbReference type="Pfam" id="PF10330">
    <property type="entry name" value="Stb3"/>
    <property type="match status" value="1"/>
</dbReference>
<keyword evidence="3" id="KW-1185">Reference proteome</keyword>
<dbReference type="GO" id="GO:0043565">
    <property type="term" value="F:sequence-specific DNA binding"/>
    <property type="evidence" value="ECO:0007669"/>
    <property type="project" value="TreeGrafter"/>
</dbReference>
<evidence type="ECO:0000256" key="1">
    <source>
        <dbReference type="SAM" id="MobiDB-lite"/>
    </source>
</evidence>
<protein>
    <submittedName>
        <fullName evidence="2">Uncharacterized protein</fullName>
    </submittedName>
</protein>
<reference evidence="2 3" key="1">
    <citation type="journal article" date="2023" name="Elife">
        <title>Identification of key yeast species and microbe-microbe interactions impacting larval growth of Drosophila in the wild.</title>
        <authorList>
            <person name="Mure A."/>
            <person name="Sugiura Y."/>
            <person name="Maeda R."/>
            <person name="Honda K."/>
            <person name="Sakurai N."/>
            <person name="Takahashi Y."/>
            <person name="Watada M."/>
            <person name="Katoh T."/>
            <person name="Gotoh A."/>
            <person name="Gotoh Y."/>
            <person name="Taniguchi I."/>
            <person name="Nakamura K."/>
            <person name="Hayashi T."/>
            <person name="Katayama T."/>
            <person name="Uemura T."/>
            <person name="Hattori Y."/>
        </authorList>
    </citation>
    <scope>NUCLEOTIDE SEQUENCE [LARGE SCALE GENOMIC DNA]</scope>
    <source>
        <strain evidence="2 3">KH-74</strain>
    </source>
</reference>
<dbReference type="GO" id="GO:0005634">
    <property type="term" value="C:nucleus"/>
    <property type="evidence" value="ECO:0007669"/>
    <property type="project" value="TreeGrafter"/>
</dbReference>
<dbReference type="Proteomes" id="UP001377567">
    <property type="component" value="Unassembled WGS sequence"/>
</dbReference>
<evidence type="ECO:0000313" key="2">
    <source>
        <dbReference type="EMBL" id="GMM55622.1"/>
    </source>
</evidence>
<accession>A0AAV5RW93</accession>
<feature type="compositionally biased region" description="Low complexity" evidence="1">
    <location>
        <begin position="328"/>
        <end position="349"/>
    </location>
</feature>